<name>H2XK40_CIOIN</name>
<dbReference type="AlphaFoldDB" id="H2XK40"/>
<organism evidence="1 2">
    <name type="scientific">Ciona intestinalis</name>
    <name type="common">Transparent sea squirt</name>
    <name type="synonym">Ascidia intestinalis</name>
    <dbReference type="NCBI Taxonomy" id="7719"/>
    <lineage>
        <taxon>Eukaryota</taxon>
        <taxon>Metazoa</taxon>
        <taxon>Chordata</taxon>
        <taxon>Tunicata</taxon>
        <taxon>Ascidiacea</taxon>
        <taxon>Phlebobranchia</taxon>
        <taxon>Cionidae</taxon>
        <taxon>Ciona</taxon>
    </lineage>
</organism>
<keyword evidence="2" id="KW-1185">Reference proteome</keyword>
<dbReference type="Ensembl" id="ENSCINT00000037167.1">
    <property type="protein sequence ID" value="ENSCINP00000030022.1"/>
    <property type="gene ID" value="ENSCING00000025096.1"/>
</dbReference>
<evidence type="ECO:0000313" key="2">
    <source>
        <dbReference type="Proteomes" id="UP000008144"/>
    </source>
</evidence>
<reference evidence="1" key="2">
    <citation type="submission" date="2025-08" db="UniProtKB">
        <authorList>
            <consortium name="Ensembl"/>
        </authorList>
    </citation>
    <scope>IDENTIFICATION</scope>
</reference>
<accession>H2XK40</accession>
<sequence>MDPRQAAQRKAILAKLKASGFVTSKPVEPEESSEDQEYNFEKLKTFHIPRKREQHGEKELLTTLDLKSREYIHTLLPAVKSSYFYSHSQ</sequence>
<protein>
    <submittedName>
        <fullName evidence="1">Uncharacterized protein</fullName>
    </submittedName>
</protein>
<reference evidence="1" key="3">
    <citation type="submission" date="2025-09" db="UniProtKB">
        <authorList>
            <consortium name="Ensembl"/>
        </authorList>
    </citation>
    <scope>IDENTIFICATION</scope>
</reference>
<proteinExistence type="predicted"/>
<dbReference type="InParanoid" id="H2XK40"/>
<reference evidence="2" key="1">
    <citation type="journal article" date="2002" name="Science">
        <title>The draft genome of Ciona intestinalis: insights into chordate and vertebrate origins.</title>
        <authorList>
            <person name="Dehal P."/>
            <person name="Satou Y."/>
            <person name="Campbell R.K."/>
            <person name="Chapman J."/>
            <person name="Degnan B."/>
            <person name="De Tomaso A."/>
            <person name="Davidson B."/>
            <person name="Di Gregorio A."/>
            <person name="Gelpke M."/>
            <person name="Goodstein D.M."/>
            <person name="Harafuji N."/>
            <person name="Hastings K.E."/>
            <person name="Ho I."/>
            <person name="Hotta K."/>
            <person name="Huang W."/>
            <person name="Kawashima T."/>
            <person name="Lemaire P."/>
            <person name="Martinez D."/>
            <person name="Meinertzhagen I.A."/>
            <person name="Necula S."/>
            <person name="Nonaka M."/>
            <person name="Putnam N."/>
            <person name="Rash S."/>
            <person name="Saiga H."/>
            <person name="Satake M."/>
            <person name="Terry A."/>
            <person name="Yamada L."/>
            <person name="Wang H.G."/>
            <person name="Awazu S."/>
            <person name="Azumi K."/>
            <person name="Boore J."/>
            <person name="Branno M."/>
            <person name="Chin-Bow S."/>
            <person name="DeSantis R."/>
            <person name="Doyle S."/>
            <person name="Francino P."/>
            <person name="Keys D.N."/>
            <person name="Haga S."/>
            <person name="Hayashi H."/>
            <person name="Hino K."/>
            <person name="Imai K.S."/>
            <person name="Inaba K."/>
            <person name="Kano S."/>
            <person name="Kobayashi K."/>
            <person name="Kobayashi M."/>
            <person name="Lee B.I."/>
            <person name="Makabe K.W."/>
            <person name="Manohar C."/>
            <person name="Matassi G."/>
            <person name="Medina M."/>
            <person name="Mochizuki Y."/>
            <person name="Mount S."/>
            <person name="Morishita T."/>
            <person name="Miura S."/>
            <person name="Nakayama A."/>
            <person name="Nishizaka S."/>
            <person name="Nomoto H."/>
            <person name="Ohta F."/>
            <person name="Oishi K."/>
            <person name="Rigoutsos I."/>
            <person name="Sano M."/>
            <person name="Sasaki A."/>
            <person name="Sasakura Y."/>
            <person name="Shoguchi E."/>
            <person name="Shin-i T."/>
            <person name="Spagnuolo A."/>
            <person name="Stainier D."/>
            <person name="Suzuki M.M."/>
            <person name="Tassy O."/>
            <person name="Takatori N."/>
            <person name="Tokuoka M."/>
            <person name="Yagi K."/>
            <person name="Yoshizaki F."/>
            <person name="Wada S."/>
            <person name="Zhang C."/>
            <person name="Hyatt P.D."/>
            <person name="Larimer F."/>
            <person name="Detter C."/>
            <person name="Doggett N."/>
            <person name="Glavina T."/>
            <person name="Hawkins T."/>
            <person name="Richardson P."/>
            <person name="Lucas S."/>
            <person name="Kohara Y."/>
            <person name="Levine M."/>
            <person name="Satoh N."/>
            <person name="Rokhsar D.S."/>
        </authorList>
    </citation>
    <scope>NUCLEOTIDE SEQUENCE [LARGE SCALE GENOMIC DNA]</scope>
</reference>
<dbReference type="HOGENOM" id="CLU_2460353_0_0_1"/>
<evidence type="ECO:0000313" key="1">
    <source>
        <dbReference type="Ensembl" id="ENSCINP00000030022.1"/>
    </source>
</evidence>
<dbReference type="Proteomes" id="UP000008144">
    <property type="component" value="Unassembled WGS sequence"/>
</dbReference>